<evidence type="ECO:0000313" key="2">
    <source>
        <dbReference type="EMBL" id="RUT33796.1"/>
    </source>
</evidence>
<dbReference type="Pfam" id="PF01869">
    <property type="entry name" value="BcrAD_BadFG"/>
    <property type="match status" value="1"/>
</dbReference>
<dbReference type="Proteomes" id="UP000272464">
    <property type="component" value="Unassembled WGS sequence"/>
</dbReference>
<keyword evidence="3" id="KW-1185">Reference proteome</keyword>
<feature type="domain" description="ATPase BadF/BadG/BcrA/BcrD type" evidence="1">
    <location>
        <begin position="10"/>
        <end position="304"/>
    </location>
</feature>
<dbReference type="SUPFAM" id="SSF53067">
    <property type="entry name" value="Actin-like ATPase domain"/>
    <property type="match status" value="1"/>
</dbReference>
<evidence type="ECO:0000313" key="3">
    <source>
        <dbReference type="Proteomes" id="UP000272464"/>
    </source>
</evidence>
<comment type="caution">
    <text evidence="2">The sequence shown here is derived from an EMBL/GenBank/DDBJ whole genome shotgun (WGS) entry which is preliminary data.</text>
</comment>
<name>A0A3S1DZK2_9BACL</name>
<dbReference type="AlphaFoldDB" id="A0A3S1DZK2"/>
<evidence type="ECO:0000259" key="1">
    <source>
        <dbReference type="Pfam" id="PF01869"/>
    </source>
</evidence>
<dbReference type="InterPro" id="IPR052519">
    <property type="entry name" value="Euk-type_GlcNAc_Kinase"/>
</dbReference>
<dbReference type="EMBL" id="RZNX01000002">
    <property type="protein sequence ID" value="RUT33796.1"/>
    <property type="molecule type" value="Genomic_DNA"/>
</dbReference>
<dbReference type="InterPro" id="IPR002731">
    <property type="entry name" value="ATPase_BadF"/>
</dbReference>
<protein>
    <submittedName>
        <fullName evidence="2">ATPase</fullName>
    </submittedName>
</protein>
<dbReference type="Gene3D" id="3.30.420.40">
    <property type="match status" value="2"/>
</dbReference>
<organism evidence="2 3">
    <name type="scientific">Paenibacillus zeisoli</name>
    <dbReference type="NCBI Taxonomy" id="2496267"/>
    <lineage>
        <taxon>Bacteria</taxon>
        <taxon>Bacillati</taxon>
        <taxon>Bacillota</taxon>
        <taxon>Bacilli</taxon>
        <taxon>Bacillales</taxon>
        <taxon>Paenibacillaceae</taxon>
        <taxon>Paenibacillus</taxon>
    </lineage>
</organism>
<sequence>MAELTDKVVIGIDGGGTHTRVMVCDLHGEVQAYTEKGPASIYRDAYAASNVRNAIEEALEQAGKSPDQVLGVAAGIAGYDLETDLDWILPLTEVPGLICPKWHVNDAVIAHQGALLMQPGIVVIAGTGSNILAITEDGQQLRNDQFHHYAASGARFLAYDAVYEILAGNTDSSDNDLIAALKAHWDVETLSEFYQLAKTGFEADRQVRDRVFGRFTPMITEAAALGSSTAMRVCDRAVSQIKVGTEILASSFAGASVDVALIGSVANSSYVRRTLTGQLQNGVNRKYQVHEPAFSPVAGAILLALHKLQVPISPEIITYLKRSPYAAGSKEQPAKL</sequence>
<dbReference type="RefSeq" id="WP_127198908.1">
    <property type="nucleotide sequence ID" value="NZ_RZNX01000002.1"/>
</dbReference>
<dbReference type="OrthoDB" id="9772633at2"/>
<dbReference type="PANTHER" id="PTHR43190">
    <property type="entry name" value="N-ACETYL-D-GLUCOSAMINE KINASE"/>
    <property type="match status" value="1"/>
</dbReference>
<reference evidence="2 3" key="1">
    <citation type="submission" date="2018-12" db="EMBL/GenBank/DDBJ databases">
        <authorList>
            <person name="Sun L."/>
            <person name="Chen Z."/>
        </authorList>
    </citation>
    <scope>NUCLEOTIDE SEQUENCE [LARGE SCALE GENOMIC DNA]</scope>
    <source>
        <strain evidence="2 3">3-5-3</strain>
    </source>
</reference>
<dbReference type="PANTHER" id="PTHR43190:SF3">
    <property type="entry name" value="N-ACETYL-D-GLUCOSAMINE KINASE"/>
    <property type="match status" value="1"/>
</dbReference>
<gene>
    <name evidence="2" type="ORF">EJP77_07915</name>
</gene>
<proteinExistence type="predicted"/>
<dbReference type="InterPro" id="IPR043129">
    <property type="entry name" value="ATPase_NBD"/>
</dbReference>
<accession>A0A3S1DZK2</accession>